<dbReference type="SMART" id="SM00388">
    <property type="entry name" value="HisKA"/>
    <property type="match status" value="1"/>
</dbReference>
<dbReference type="GO" id="GO:0005509">
    <property type="term" value="F:calcium ion binding"/>
    <property type="evidence" value="ECO:0007669"/>
    <property type="project" value="InterPro"/>
</dbReference>
<protein>
    <recommendedName>
        <fullName evidence="3">histidine kinase</fullName>
        <ecNumber evidence="3">2.7.13.3</ecNumber>
    </recommendedName>
</protein>
<evidence type="ECO:0000256" key="3">
    <source>
        <dbReference type="ARBA" id="ARBA00012438"/>
    </source>
</evidence>
<evidence type="ECO:0000256" key="8">
    <source>
        <dbReference type="ARBA" id="ARBA00022989"/>
    </source>
</evidence>
<feature type="compositionally biased region" description="Basic and acidic residues" evidence="11">
    <location>
        <begin position="109"/>
        <end position="126"/>
    </location>
</feature>
<keyword evidence="10 12" id="KW-0472">Membrane</keyword>
<evidence type="ECO:0000313" key="16">
    <source>
        <dbReference type="Proteomes" id="UP000366872"/>
    </source>
</evidence>
<feature type="region of interest" description="Disordered" evidence="11">
    <location>
        <begin position="101"/>
        <end position="126"/>
    </location>
</feature>
<evidence type="ECO:0000256" key="9">
    <source>
        <dbReference type="ARBA" id="ARBA00023012"/>
    </source>
</evidence>
<evidence type="ECO:0000259" key="13">
    <source>
        <dbReference type="PROSITE" id="PS50109"/>
    </source>
</evidence>
<organism evidence="15 16">
    <name type="scientific">Pontiella desulfatans</name>
    <dbReference type="NCBI Taxonomy" id="2750659"/>
    <lineage>
        <taxon>Bacteria</taxon>
        <taxon>Pseudomonadati</taxon>
        <taxon>Kiritimatiellota</taxon>
        <taxon>Kiritimatiellia</taxon>
        <taxon>Kiritimatiellales</taxon>
        <taxon>Pontiellaceae</taxon>
        <taxon>Pontiella</taxon>
    </lineage>
</organism>
<dbReference type="SUPFAM" id="SSF55874">
    <property type="entry name" value="ATPase domain of HSP90 chaperone/DNA topoisomerase II/histidine kinase"/>
    <property type="match status" value="1"/>
</dbReference>
<dbReference type="InterPro" id="IPR011992">
    <property type="entry name" value="EF-hand-dom_pair"/>
</dbReference>
<proteinExistence type="predicted"/>
<dbReference type="Gene3D" id="1.10.238.10">
    <property type="entry name" value="EF-hand"/>
    <property type="match status" value="1"/>
</dbReference>
<dbReference type="PRINTS" id="PR00344">
    <property type="entry name" value="BCTRLSENSOR"/>
</dbReference>
<dbReference type="Gene3D" id="3.30.565.10">
    <property type="entry name" value="Histidine kinase-like ATPase, C-terminal domain"/>
    <property type="match status" value="1"/>
</dbReference>
<dbReference type="PANTHER" id="PTHR45436">
    <property type="entry name" value="SENSOR HISTIDINE KINASE YKOH"/>
    <property type="match status" value="1"/>
</dbReference>
<dbReference type="InterPro" id="IPR036097">
    <property type="entry name" value="HisK_dim/P_sf"/>
</dbReference>
<keyword evidence="9" id="KW-0902">Two-component regulatory system</keyword>
<evidence type="ECO:0000313" key="15">
    <source>
        <dbReference type="EMBL" id="VGO14466.1"/>
    </source>
</evidence>
<dbReference type="InterPro" id="IPR004358">
    <property type="entry name" value="Sig_transdc_His_kin-like_C"/>
</dbReference>
<evidence type="ECO:0000256" key="6">
    <source>
        <dbReference type="ARBA" id="ARBA00022692"/>
    </source>
</evidence>
<dbReference type="Proteomes" id="UP000366872">
    <property type="component" value="Unassembled WGS sequence"/>
</dbReference>
<dbReference type="InterPro" id="IPR003594">
    <property type="entry name" value="HATPase_dom"/>
</dbReference>
<evidence type="ECO:0000256" key="7">
    <source>
        <dbReference type="ARBA" id="ARBA00022777"/>
    </source>
</evidence>
<feature type="transmembrane region" description="Helical" evidence="12">
    <location>
        <begin position="12"/>
        <end position="33"/>
    </location>
</feature>
<dbReference type="InterPro" id="IPR050428">
    <property type="entry name" value="TCS_sensor_his_kinase"/>
</dbReference>
<dbReference type="CDD" id="cd00082">
    <property type="entry name" value="HisKA"/>
    <property type="match status" value="1"/>
</dbReference>
<dbReference type="PROSITE" id="PS50109">
    <property type="entry name" value="HIS_KIN"/>
    <property type="match status" value="1"/>
</dbReference>
<dbReference type="PANTHER" id="PTHR45436:SF5">
    <property type="entry name" value="SENSOR HISTIDINE KINASE TRCS"/>
    <property type="match status" value="1"/>
</dbReference>
<evidence type="ECO:0000256" key="2">
    <source>
        <dbReference type="ARBA" id="ARBA00004370"/>
    </source>
</evidence>
<reference evidence="15 16" key="1">
    <citation type="submission" date="2019-04" db="EMBL/GenBank/DDBJ databases">
        <authorList>
            <person name="Van Vliet M D."/>
        </authorList>
    </citation>
    <scope>NUCLEOTIDE SEQUENCE [LARGE SCALE GENOMIC DNA]</scope>
    <source>
        <strain evidence="15 16">F1</strain>
    </source>
</reference>
<evidence type="ECO:0000256" key="11">
    <source>
        <dbReference type="SAM" id="MobiDB-lite"/>
    </source>
</evidence>
<evidence type="ECO:0000259" key="14">
    <source>
        <dbReference type="PROSITE" id="PS50885"/>
    </source>
</evidence>
<evidence type="ECO:0000256" key="10">
    <source>
        <dbReference type="ARBA" id="ARBA00023136"/>
    </source>
</evidence>
<comment type="subcellular location">
    <subcellularLocation>
        <location evidence="2">Membrane</location>
    </subcellularLocation>
</comment>
<keyword evidence="6 12" id="KW-0812">Transmembrane</keyword>
<feature type="domain" description="HAMP" evidence="14">
    <location>
        <begin position="253"/>
        <end position="306"/>
    </location>
</feature>
<gene>
    <name evidence="15" type="primary">czcS_1</name>
    <name evidence="15" type="ORF">PDESU_03028</name>
</gene>
<evidence type="ECO:0000256" key="5">
    <source>
        <dbReference type="ARBA" id="ARBA00022679"/>
    </source>
</evidence>
<accession>A0A6C2U4Y9</accession>
<dbReference type="Pfam" id="PF00512">
    <property type="entry name" value="HisKA"/>
    <property type="match status" value="1"/>
</dbReference>
<dbReference type="CDD" id="cd00075">
    <property type="entry name" value="HATPase"/>
    <property type="match status" value="1"/>
</dbReference>
<keyword evidence="4" id="KW-0597">Phosphoprotein</keyword>
<name>A0A6C2U4Y9_PONDE</name>
<feature type="domain" description="Histidine kinase" evidence="13">
    <location>
        <begin position="314"/>
        <end position="526"/>
    </location>
</feature>
<evidence type="ECO:0000256" key="1">
    <source>
        <dbReference type="ARBA" id="ARBA00000085"/>
    </source>
</evidence>
<dbReference type="GO" id="GO:0000155">
    <property type="term" value="F:phosphorelay sensor kinase activity"/>
    <property type="evidence" value="ECO:0007669"/>
    <property type="project" value="InterPro"/>
</dbReference>
<dbReference type="InterPro" id="IPR018247">
    <property type="entry name" value="EF_Hand_1_Ca_BS"/>
</dbReference>
<dbReference type="Gene3D" id="6.10.340.10">
    <property type="match status" value="1"/>
</dbReference>
<evidence type="ECO:0000256" key="12">
    <source>
        <dbReference type="SAM" id="Phobius"/>
    </source>
</evidence>
<dbReference type="AlphaFoldDB" id="A0A6C2U4Y9"/>
<feature type="transmembrane region" description="Helical" evidence="12">
    <location>
        <begin position="232"/>
        <end position="252"/>
    </location>
</feature>
<sequence>MRISFKFKIAVISFAVSGALLTAFGLVFFAFVYQSGMDRMDREIRTFAESSLHGARPPEHWQDFDKSLNFIYGDTSATRMALLVLGMDDGIQFKSKNAPKELATLPRPKPPEQRMEPRPGIDEHFNTRLDRNQDGRVSFEEFDGPPHVFFETDRNNDGYLDRDEAEEIGSPPRGRFRRNGAPETPTFTQAFLTMETDSGNWRVGTFSDPNLTVHVAMDMVEFYSDINRFRTAFMIAVPLGLILMGIAGWFMAGRAMQPVAAIADTAEGITAKDLGKRIPMVGNDIELERLVTVSNNMLDRLQKSYNQAVRFSADAAHELQTPLTILQGELDNAIQSSEDGSTEQQNYSMLLDELRNLKAVVQKLLLLAHADEGRLNINPQSTDLGDLIESAVEDIEIMAPGLEIEKSIEEGIIVSADPALLNQTIRNMISNAAKYATGNGRVVFGLKQDAGSALFTLANTAPPIPDEDQPLLFDRFHRVDKARTTTGSGLGLSLAREIARAHGGDLVLAPYNDGMVSFTLTLPVHPGR</sequence>
<dbReference type="Pfam" id="PF02518">
    <property type="entry name" value="HATPase_c"/>
    <property type="match status" value="1"/>
</dbReference>
<dbReference type="EC" id="2.7.13.3" evidence="3"/>
<dbReference type="InterPro" id="IPR036890">
    <property type="entry name" value="HATPase_C_sf"/>
</dbReference>
<dbReference type="PROSITE" id="PS50885">
    <property type="entry name" value="HAMP"/>
    <property type="match status" value="1"/>
</dbReference>
<dbReference type="EMBL" id="CAAHFG010000001">
    <property type="protein sequence ID" value="VGO14466.1"/>
    <property type="molecule type" value="Genomic_DNA"/>
</dbReference>
<keyword evidence="7" id="KW-0418">Kinase</keyword>
<dbReference type="SUPFAM" id="SSF47384">
    <property type="entry name" value="Homodimeric domain of signal transducing histidine kinase"/>
    <property type="match status" value="1"/>
</dbReference>
<keyword evidence="16" id="KW-1185">Reference proteome</keyword>
<evidence type="ECO:0000256" key="4">
    <source>
        <dbReference type="ARBA" id="ARBA00022553"/>
    </source>
</evidence>
<dbReference type="PROSITE" id="PS00018">
    <property type="entry name" value="EF_HAND_1"/>
    <property type="match status" value="1"/>
</dbReference>
<keyword evidence="5" id="KW-0808">Transferase</keyword>
<dbReference type="InterPro" id="IPR003661">
    <property type="entry name" value="HisK_dim/P_dom"/>
</dbReference>
<dbReference type="InterPro" id="IPR003660">
    <property type="entry name" value="HAMP_dom"/>
</dbReference>
<dbReference type="InterPro" id="IPR005467">
    <property type="entry name" value="His_kinase_dom"/>
</dbReference>
<dbReference type="CDD" id="cd06225">
    <property type="entry name" value="HAMP"/>
    <property type="match status" value="1"/>
</dbReference>
<dbReference type="SMART" id="SM00304">
    <property type="entry name" value="HAMP"/>
    <property type="match status" value="1"/>
</dbReference>
<dbReference type="SMART" id="SM00387">
    <property type="entry name" value="HATPase_c"/>
    <property type="match status" value="1"/>
</dbReference>
<comment type="catalytic activity">
    <reaction evidence="1">
        <text>ATP + protein L-histidine = ADP + protein N-phospho-L-histidine.</text>
        <dbReference type="EC" id="2.7.13.3"/>
    </reaction>
</comment>
<dbReference type="Gene3D" id="1.10.287.130">
    <property type="match status" value="1"/>
</dbReference>
<keyword evidence="8 12" id="KW-1133">Transmembrane helix</keyword>
<dbReference type="SUPFAM" id="SSF47473">
    <property type="entry name" value="EF-hand"/>
    <property type="match status" value="1"/>
</dbReference>
<dbReference type="GO" id="GO:0005886">
    <property type="term" value="C:plasma membrane"/>
    <property type="evidence" value="ECO:0007669"/>
    <property type="project" value="TreeGrafter"/>
</dbReference>